<dbReference type="PANTHER" id="PTHR47331">
    <property type="entry name" value="PHD-TYPE DOMAIN-CONTAINING PROTEIN"/>
    <property type="match status" value="1"/>
</dbReference>
<dbReference type="PROSITE" id="PS50994">
    <property type="entry name" value="INTEGRASE"/>
    <property type="match status" value="1"/>
</dbReference>
<dbReference type="InterPro" id="IPR001584">
    <property type="entry name" value="Integrase_cat-core"/>
</dbReference>
<dbReference type="RefSeq" id="XP_015191151.1">
    <property type="nucleotide sequence ID" value="XM_015335665.1"/>
</dbReference>
<dbReference type="Pfam" id="PF05380">
    <property type="entry name" value="Peptidase_A17"/>
    <property type="match status" value="1"/>
</dbReference>
<sequence length="520" mass="59264">MLLCSKTKVAPIKRLTIPRLELSAAVMLTKLVHHVLQKFEVNKLSVHLWTDSAITHIWINAHPSRWKEFIHNRVCLIQETLPTAKWHYVPGKDNPADCGTRGLTPTQLAKHHIWWVGPEWLQQPSSTWPTTSTNLEVNDELEEHPIKVNTTTINMSESFGNLILKYHDFMRLLRITSLCKRFLLRLQNKKGNITNEPITVQELNDAKFHWIHLTQQAAFSQEIRQLSRGEHLSNSNPLVRLTPFLDSQGLLRVGGRLESSSLSFNSKHPVILPRDSPLTKMVIRYAHQKTLHGGIQKTLSYIMNEFWIIGGRASIKSLIWKCVKCARFRQIKSQQLMGQLPVHRVTPSRPFLHSGVDYAGPIHLKTWRGRTAREYKAYIVLFVCESTSAIHLEVVTDYTTDAFIAAYKRFTSRRGICATLRSDCGTNFKGADAELQALFSTTSKQLGKLATLLANDGTQWIFNPPSAPHFGGKWESGVKSVKHHLRRVIGDHRLTYEEMSTFLTQVEATLNSRPLCPLTK</sequence>
<dbReference type="InterPro" id="IPR012337">
    <property type="entry name" value="RNaseH-like_sf"/>
</dbReference>
<dbReference type="InterPro" id="IPR008042">
    <property type="entry name" value="Retrotrans_Pao"/>
</dbReference>
<reference evidence="3" key="1">
    <citation type="submission" date="2025-08" db="UniProtKB">
        <authorList>
            <consortium name="RefSeq"/>
        </authorList>
    </citation>
    <scope>IDENTIFICATION</scope>
    <source>
        <tissue evidence="3">Whole body</tissue>
    </source>
</reference>
<dbReference type="InterPro" id="IPR036397">
    <property type="entry name" value="RNaseH_sf"/>
</dbReference>
<organism evidence="2 3">
    <name type="scientific">Polistes dominula</name>
    <name type="common">European paper wasp</name>
    <name type="synonym">Vespa dominula</name>
    <dbReference type="NCBI Taxonomy" id="743375"/>
    <lineage>
        <taxon>Eukaryota</taxon>
        <taxon>Metazoa</taxon>
        <taxon>Ecdysozoa</taxon>
        <taxon>Arthropoda</taxon>
        <taxon>Hexapoda</taxon>
        <taxon>Insecta</taxon>
        <taxon>Pterygota</taxon>
        <taxon>Neoptera</taxon>
        <taxon>Endopterygota</taxon>
        <taxon>Hymenoptera</taxon>
        <taxon>Apocrita</taxon>
        <taxon>Aculeata</taxon>
        <taxon>Vespoidea</taxon>
        <taxon>Vespidae</taxon>
        <taxon>Polistinae</taxon>
        <taxon>Polistini</taxon>
        <taxon>Polistes</taxon>
    </lineage>
</organism>
<protein>
    <submittedName>
        <fullName evidence="3">Uncharacterized protein LOC107074303</fullName>
    </submittedName>
</protein>
<dbReference type="Proteomes" id="UP000694924">
    <property type="component" value="Unplaced"/>
</dbReference>
<dbReference type="Pfam" id="PF17921">
    <property type="entry name" value="Integrase_H2C2"/>
    <property type="match status" value="1"/>
</dbReference>
<feature type="domain" description="Integrase catalytic" evidence="1">
    <location>
        <begin position="346"/>
        <end position="520"/>
    </location>
</feature>
<evidence type="ECO:0000313" key="2">
    <source>
        <dbReference type="Proteomes" id="UP000694924"/>
    </source>
</evidence>
<dbReference type="InterPro" id="IPR041588">
    <property type="entry name" value="Integrase_H2C2"/>
</dbReference>
<evidence type="ECO:0000259" key="1">
    <source>
        <dbReference type="PROSITE" id="PS50994"/>
    </source>
</evidence>
<evidence type="ECO:0000313" key="3">
    <source>
        <dbReference type="RefSeq" id="XP_015191151.1"/>
    </source>
</evidence>
<dbReference type="Gene3D" id="3.30.420.10">
    <property type="entry name" value="Ribonuclease H-like superfamily/Ribonuclease H"/>
    <property type="match status" value="1"/>
</dbReference>
<name>A0ABM1JFB3_POLDO</name>
<dbReference type="SUPFAM" id="SSF53098">
    <property type="entry name" value="Ribonuclease H-like"/>
    <property type="match status" value="1"/>
</dbReference>
<gene>
    <name evidence="3" type="primary">LOC107074303</name>
</gene>
<keyword evidence="2" id="KW-1185">Reference proteome</keyword>
<dbReference type="GeneID" id="107074303"/>
<proteinExistence type="predicted"/>
<dbReference type="Gene3D" id="1.10.340.70">
    <property type="match status" value="1"/>
</dbReference>
<accession>A0ABM1JFB3</accession>